<keyword evidence="2" id="KW-1185">Reference proteome</keyword>
<evidence type="ECO:0000313" key="1">
    <source>
        <dbReference type="EMBL" id="GGE37403.1"/>
    </source>
</evidence>
<dbReference type="Gene3D" id="3.40.50.1820">
    <property type="entry name" value="alpha/beta hydrolase"/>
    <property type="match status" value="1"/>
</dbReference>
<protein>
    <recommendedName>
        <fullName evidence="3">Alpha/beta hydrolase family protein</fullName>
    </recommendedName>
</protein>
<dbReference type="Proteomes" id="UP000612855">
    <property type="component" value="Unassembled WGS sequence"/>
</dbReference>
<organism evidence="1 2">
    <name type="scientific">Primorskyibacter flagellatus</name>
    <dbReference type="NCBI Taxonomy" id="1387277"/>
    <lineage>
        <taxon>Bacteria</taxon>
        <taxon>Pseudomonadati</taxon>
        <taxon>Pseudomonadota</taxon>
        <taxon>Alphaproteobacteria</taxon>
        <taxon>Rhodobacterales</taxon>
        <taxon>Roseobacteraceae</taxon>
        <taxon>Primorskyibacter</taxon>
    </lineage>
</organism>
<evidence type="ECO:0000313" key="2">
    <source>
        <dbReference type="Proteomes" id="UP000612855"/>
    </source>
</evidence>
<dbReference type="InterPro" id="IPR029058">
    <property type="entry name" value="AB_hydrolase_fold"/>
</dbReference>
<dbReference type="AlphaFoldDB" id="A0A917EFQ4"/>
<evidence type="ECO:0008006" key="3">
    <source>
        <dbReference type="Google" id="ProtNLM"/>
    </source>
</evidence>
<proteinExistence type="predicted"/>
<dbReference type="RefSeq" id="WP_188478140.1">
    <property type="nucleotide sequence ID" value="NZ_BMFJ01000001.1"/>
</dbReference>
<accession>A0A917EFQ4</accession>
<dbReference type="SUPFAM" id="SSF53474">
    <property type="entry name" value="alpha/beta-Hydrolases"/>
    <property type="match status" value="1"/>
</dbReference>
<gene>
    <name evidence="1" type="ORF">GCM10011360_26510</name>
</gene>
<sequence>MELSHVVLVTGPFVGRSSMLDTAEALRAAGALVTEPDPHAAHPDALPSLDDWALSMLPVVPRDPAPVVVGYSAGTVLAAWLAPQVGASALILMDGEIPAEKGPCPILPERVTSLLKGRTGPEALPRWSDWWPDDMAEPLGLGPLARLRPDLVEVLRGEERQFPTGWLDQRLDLPDRSGIPTAYLRLSHFYDHAAREAEKFGWPVEHIDGSHLHPAIMGTETAGALMALAGRLEF</sequence>
<comment type="caution">
    <text evidence="1">The sequence shown here is derived from an EMBL/GenBank/DDBJ whole genome shotgun (WGS) entry which is preliminary data.</text>
</comment>
<dbReference type="EMBL" id="BMFJ01000001">
    <property type="protein sequence ID" value="GGE37403.1"/>
    <property type="molecule type" value="Genomic_DNA"/>
</dbReference>
<reference evidence="2" key="1">
    <citation type="journal article" date="2019" name="Int. J. Syst. Evol. Microbiol.">
        <title>The Global Catalogue of Microorganisms (GCM) 10K type strain sequencing project: providing services to taxonomists for standard genome sequencing and annotation.</title>
        <authorList>
            <consortium name="The Broad Institute Genomics Platform"/>
            <consortium name="The Broad Institute Genome Sequencing Center for Infectious Disease"/>
            <person name="Wu L."/>
            <person name="Ma J."/>
        </authorList>
    </citation>
    <scope>NUCLEOTIDE SEQUENCE [LARGE SCALE GENOMIC DNA]</scope>
    <source>
        <strain evidence="2">CGMCC 1.12664</strain>
    </source>
</reference>
<name>A0A917EFQ4_9RHOB</name>